<feature type="region of interest" description="Disordered" evidence="2">
    <location>
        <begin position="1"/>
        <end position="90"/>
    </location>
</feature>
<dbReference type="EnsemblMetazoa" id="XM_038189019.1">
    <property type="protein sequence ID" value="XP_038044947.1"/>
    <property type="gene ID" value="LOC119719550"/>
</dbReference>
<feature type="compositionally biased region" description="Polar residues" evidence="2">
    <location>
        <begin position="48"/>
        <end position="61"/>
    </location>
</feature>
<dbReference type="Pfam" id="PF00644">
    <property type="entry name" value="PARP"/>
    <property type="match status" value="1"/>
</dbReference>
<dbReference type="PANTHER" id="PTHR45740">
    <property type="entry name" value="POLY [ADP-RIBOSE] POLYMERASE"/>
    <property type="match status" value="1"/>
</dbReference>
<keyword evidence="1" id="KW-0520">NAD</keyword>
<evidence type="ECO:0000256" key="1">
    <source>
        <dbReference type="RuleBase" id="RU362114"/>
    </source>
</evidence>
<dbReference type="GO" id="GO:0005634">
    <property type="term" value="C:nucleus"/>
    <property type="evidence" value="ECO:0007669"/>
    <property type="project" value="TreeGrafter"/>
</dbReference>
<dbReference type="GeneID" id="119719550"/>
<feature type="compositionally biased region" description="Basic and acidic residues" evidence="2">
    <location>
        <begin position="473"/>
        <end position="501"/>
    </location>
</feature>
<feature type="region of interest" description="Disordered" evidence="2">
    <location>
        <begin position="473"/>
        <end position="564"/>
    </location>
</feature>
<feature type="compositionally biased region" description="Polar residues" evidence="2">
    <location>
        <begin position="73"/>
        <end position="90"/>
    </location>
</feature>
<dbReference type="PROSITE" id="PS51059">
    <property type="entry name" value="PARP_CATALYTIC"/>
    <property type="match status" value="1"/>
</dbReference>
<organism evidence="4 5">
    <name type="scientific">Patiria miniata</name>
    <name type="common">Bat star</name>
    <name type="synonym">Asterina miniata</name>
    <dbReference type="NCBI Taxonomy" id="46514"/>
    <lineage>
        <taxon>Eukaryota</taxon>
        <taxon>Metazoa</taxon>
        <taxon>Echinodermata</taxon>
        <taxon>Eleutherozoa</taxon>
        <taxon>Asterozoa</taxon>
        <taxon>Asteroidea</taxon>
        <taxon>Valvatacea</taxon>
        <taxon>Valvatida</taxon>
        <taxon>Asterinidae</taxon>
        <taxon>Patiria</taxon>
    </lineage>
</organism>
<feature type="compositionally biased region" description="Polar residues" evidence="2">
    <location>
        <begin position="325"/>
        <end position="339"/>
    </location>
</feature>
<feature type="compositionally biased region" description="Basic and acidic residues" evidence="2">
    <location>
        <begin position="582"/>
        <end position="592"/>
    </location>
</feature>
<dbReference type="RefSeq" id="XP_038044945.1">
    <property type="nucleotide sequence ID" value="XM_038189017.1"/>
</dbReference>
<dbReference type="Proteomes" id="UP000887568">
    <property type="component" value="Unplaced"/>
</dbReference>
<dbReference type="OrthoDB" id="10071692at2759"/>
<dbReference type="InterPro" id="IPR012317">
    <property type="entry name" value="Poly(ADP-ribose)pol_cat_dom"/>
</dbReference>
<dbReference type="SUPFAM" id="SSF56399">
    <property type="entry name" value="ADP-ribosylation"/>
    <property type="match status" value="1"/>
</dbReference>
<protein>
    <recommendedName>
        <fullName evidence="1">Poly [ADP-ribose] polymerase</fullName>
        <shortName evidence="1">PARP</shortName>
        <ecNumber evidence="1">2.4.2.-</ecNumber>
    </recommendedName>
</protein>
<keyword evidence="1" id="KW-0328">Glycosyltransferase</keyword>
<dbReference type="GO" id="GO:1990404">
    <property type="term" value="F:NAD+-protein mono-ADP-ribosyltransferase activity"/>
    <property type="evidence" value="ECO:0007669"/>
    <property type="project" value="TreeGrafter"/>
</dbReference>
<dbReference type="RefSeq" id="XP_038044947.1">
    <property type="nucleotide sequence ID" value="XM_038189019.1"/>
</dbReference>
<dbReference type="PANTHER" id="PTHR45740:SF2">
    <property type="entry name" value="POLY [ADP-RIBOSE] POLYMERASE"/>
    <property type="match status" value="1"/>
</dbReference>
<feature type="region of interest" description="Disordered" evidence="2">
    <location>
        <begin position="433"/>
        <end position="455"/>
    </location>
</feature>
<dbReference type="EnsemblMetazoa" id="XM_038189018.1">
    <property type="protein sequence ID" value="XP_038044946.1"/>
    <property type="gene ID" value="LOC119719550"/>
</dbReference>
<dbReference type="RefSeq" id="XP_038044946.1">
    <property type="nucleotide sequence ID" value="XM_038189018.1"/>
</dbReference>
<keyword evidence="1" id="KW-0808">Transferase</keyword>
<reference evidence="4" key="1">
    <citation type="submission" date="2022-11" db="UniProtKB">
        <authorList>
            <consortium name="EnsemblMetazoa"/>
        </authorList>
    </citation>
    <scope>IDENTIFICATION</scope>
</reference>
<feature type="region of interest" description="Disordered" evidence="2">
    <location>
        <begin position="582"/>
        <end position="609"/>
    </location>
</feature>
<feature type="region of interest" description="Disordered" evidence="2">
    <location>
        <begin position="325"/>
        <end position="353"/>
    </location>
</feature>
<dbReference type="GO" id="GO:0003950">
    <property type="term" value="F:NAD+ poly-ADP-ribosyltransferase activity"/>
    <property type="evidence" value="ECO:0007669"/>
    <property type="project" value="UniProtKB-UniRule"/>
</dbReference>
<accession>A0A913YZW3</accession>
<evidence type="ECO:0000259" key="3">
    <source>
        <dbReference type="PROSITE" id="PS51059"/>
    </source>
</evidence>
<feature type="domain" description="PARP catalytic" evidence="3">
    <location>
        <begin position="115"/>
        <end position="327"/>
    </location>
</feature>
<dbReference type="InterPro" id="IPR051712">
    <property type="entry name" value="ARTD-AVP"/>
</dbReference>
<feature type="compositionally biased region" description="Polar residues" evidence="2">
    <location>
        <begin position="593"/>
        <end position="603"/>
    </location>
</feature>
<feature type="compositionally biased region" description="Basic and acidic residues" evidence="2">
    <location>
        <begin position="438"/>
        <end position="451"/>
    </location>
</feature>
<dbReference type="Gene3D" id="3.90.228.10">
    <property type="match status" value="1"/>
</dbReference>
<evidence type="ECO:0000313" key="5">
    <source>
        <dbReference type="Proteomes" id="UP000887568"/>
    </source>
</evidence>
<dbReference type="AlphaFoldDB" id="A0A913YZW3"/>
<feature type="compositionally biased region" description="Basic and acidic residues" evidence="2">
    <location>
        <begin position="643"/>
        <end position="657"/>
    </location>
</feature>
<proteinExistence type="predicted"/>
<feature type="region of interest" description="Disordered" evidence="2">
    <location>
        <begin position="643"/>
        <end position="665"/>
    </location>
</feature>
<sequence>MMASYQRPADDLQTDGSMDPDQTGPNQSGASLDQLKSEQARLLQQLQSSDNLSTNEETGNVANPEPNGAMAGSASSDQQRATNKSMTFSDTSSVVSPLEISMPGLQPFPKAGNQLPSSWSDCTLSGAVPFCLVMLNKQSWEFQSILAEFTAADLTVKKIERVENKDLWEKFEFERNRMQKNTTEVNEVYLFHGTTADKEQICHEGLDQRLSRIGYFGRGIYFSNDPRKCVSYTQSDKANPQTSLQTTCTIYKCRALLGNMKVYPPGQHAKTLKREPEVENQEPGGPKYYDSVKGHVKQYDEFILYKSERVMPEYVISCFLPVTSSSQDSLTAPTVVASTNHKDRRDEDLYGGLDQEEVSAELEAGALRRPVRDANGRRENLEEDLYGGADEEISAELEAGALGPPKGNVEGEEVEMVEDEEMSMELTAEGSERLGVGSKDKHPELEDNHPELEEEGDVYEQLHQKEILEAIQKQKREKEEMERQKERGHAGRKERPREEPHGVIVNQLQEERSEELTVRGSDPTNVANKGGKVVPQRPAQLPKSASDPGITVNQLGESRRHKKESIAPEFLPLILEVRERVQESRKKEKEMEQQGQMKRTQSSSERKTPRWVREDLAAAWTPGEYAEQQKLLSKVREKVHADRRAEELEQQRYKEQGRSPGVTDNLQSLGYQEVEEDDGVQEVLDVLLVQFMDVTACEDIVEARECLMKANMDVNKAIISYIN</sequence>
<evidence type="ECO:0000256" key="2">
    <source>
        <dbReference type="SAM" id="MobiDB-lite"/>
    </source>
</evidence>
<dbReference type="EC" id="2.4.2.-" evidence="1"/>
<keyword evidence="5" id="KW-1185">Reference proteome</keyword>
<name>A0A913YZW3_PATMI</name>
<evidence type="ECO:0000313" key="4">
    <source>
        <dbReference type="EnsemblMetazoa" id="XP_038044947.1"/>
    </source>
</evidence>
<dbReference type="EnsemblMetazoa" id="XM_038189017.1">
    <property type="protein sequence ID" value="XP_038044945.1"/>
    <property type="gene ID" value="LOC119719550"/>
</dbReference>
<dbReference type="OMA" id="MEFTACE"/>